<feature type="compositionally biased region" description="Low complexity" evidence="1">
    <location>
        <begin position="741"/>
        <end position="756"/>
    </location>
</feature>
<evidence type="ECO:0000313" key="2">
    <source>
        <dbReference type="EMBL" id="KAL1116808.1"/>
    </source>
</evidence>
<feature type="compositionally biased region" description="Pro residues" evidence="1">
    <location>
        <begin position="54"/>
        <end position="63"/>
    </location>
</feature>
<feature type="region of interest" description="Disordered" evidence="1">
    <location>
        <begin position="1"/>
        <end position="921"/>
    </location>
</feature>
<dbReference type="Proteomes" id="UP001558652">
    <property type="component" value="Unassembled WGS sequence"/>
</dbReference>
<feature type="region of interest" description="Disordered" evidence="1">
    <location>
        <begin position="1064"/>
        <end position="1170"/>
    </location>
</feature>
<feature type="compositionally biased region" description="Polar residues" evidence="1">
    <location>
        <begin position="820"/>
        <end position="836"/>
    </location>
</feature>
<feature type="region of interest" description="Disordered" evidence="1">
    <location>
        <begin position="1449"/>
        <end position="1468"/>
    </location>
</feature>
<gene>
    <name evidence="2" type="ORF">AAG570_005278</name>
</gene>
<feature type="compositionally biased region" description="Polar residues" evidence="1">
    <location>
        <begin position="1115"/>
        <end position="1157"/>
    </location>
</feature>
<proteinExistence type="predicted"/>
<protein>
    <submittedName>
        <fullName evidence="2">Uncharacterized protein</fullName>
    </submittedName>
</protein>
<dbReference type="EMBL" id="JBFDAA010000017">
    <property type="protein sequence ID" value="KAL1116808.1"/>
    <property type="molecule type" value="Genomic_DNA"/>
</dbReference>
<feature type="compositionally biased region" description="Polar residues" evidence="1">
    <location>
        <begin position="16"/>
        <end position="28"/>
    </location>
</feature>
<organism evidence="2 3">
    <name type="scientific">Ranatra chinensis</name>
    <dbReference type="NCBI Taxonomy" id="642074"/>
    <lineage>
        <taxon>Eukaryota</taxon>
        <taxon>Metazoa</taxon>
        <taxon>Ecdysozoa</taxon>
        <taxon>Arthropoda</taxon>
        <taxon>Hexapoda</taxon>
        <taxon>Insecta</taxon>
        <taxon>Pterygota</taxon>
        <taxon>Neoptera</taxon>
        <taxon>Paraneoptera</taxon>
        <taxon>Hemiptera</taxon>
        <taxon>Heteroptera</taxon>
        <taxon>Panheteroptera</taxon>
        <taxon>Nepomorpha</taxon>
        <taxon>Nepidae</taxon>
        <taxon>Ranatrinae</taxon>
        <taxon>Ranatra</taxon>
    </lineage>
</organism>
<feature type="compositionally biased region" description="Polar residues" evidence="1">
    <location>
        <begin position="1085"/>
        <end position="1107"/>
    </location>
</feature>
<evidence type="ECO:0000313" key="3">
    <source>
        <dbReference type="Proteomes" id="UP001558652"/>
    </source>
</evidence>
<feature type="compositionally biased region" description="Polar residues" evidence="1">
    <location>
        <begin position="149"/>
        <end position="165"/>
    </location>
</feature>
<evidence type="ECO:0000256" key="1">
    <source>
        <dbReference type="SAM" id="MobiDB-lite"/>
    </source>
</evidence>
<feature type="compositionally biased region" description="Polar residues" evidence="1">
    <location>
        <begin position="615"/>
        <end position="631"/>
    </location>
</feature>
<accession>A0ABD0YCP3</accession>
<feature type="compositionally biased region" description="Polar residues" evidence="1">
    <location>
        <begin position="769"/>
        <end position="797"/>
    </location>
</feature>
<name>A0ABD0YCP3_9HEMI</name>
<feature type="region of interest" description="Disordered" evidence="1">
    <location>
        <begin position="949"/>
        <end position="1009"/>
    </location>
</feature>
<feature type="compositionally biased region" description="Polar residues" evidence="1">
    <location>
        <begin position="908"/>
        <end position="921"/>
    </location>
</feature>
<feature type="compositionally biased region" description="Low complexity" evidence="1">
    <location>
        <begin position="349"/>
        <end position="361"/>
    </location>
</feature>
<feature type="compositionally biased region" description="Polar residues" evidence="1">
    <location>
        <begin position="521"/>
        <end position="593"/>
    </location>
</feature>
<feature type="compositionally biased region" description="Polar residues" evidence="1">
    <location>
        <begin position="1494"/>
        <end position="1506"/>
    </location>
</feature>
<keyword evidence="3" id="KW-1185">Reference proteome</keyword>
<feature type="compositionally biased region" description="Basic and acidic residues" evidence="1">
    <location>
        <begin position="294"/>
        <end position="320"/>
    </location>
</feature>
<feature type="compositionally biased region" description="Acidic residues" evidence="1">
    <location>
        <begin position="371"/>
        <end position="384"/>
    </location>
</feature>
<feature type="compositionally biased region" description="Low complexity" evidence="1">
    <location>
        <begin position="663"/>
        <end position="676"/>
    </location>
</feature>
<feature type="compositionally biased region" description="Low complexity" evidence="1">
    <location>
        <begin position="598"/>
        <end position="614"/>
    </location>
</feature>
<feature type="region of interest" description="Disordered" evidence="1">
    <location>
        <begin position="1494"/>
        <end position="1517"/>
    </location>
</feature>
<feature type="compositionally biased region" description="Polar residues" evidence="1">
    <location>
        <begin position="691"/>
        <end position="709"/>
    </location>
</feature>
<feature type="compositionally biased region" description="Polar residues" evidence="1">
    <location>
        <begin position="469"/>
        <end position="514"/>
    </location>
</feature>
<sequence>MASTTGDGYGVRGGSQDVSSTSTESFETIASGFETFLKESFHHRQSPPNGHRVPPLPPPPMPPVHLLLPEGGTGSEEESSAWEGGAALDSAPSGPGEEPVVEDSTAVTILPKEENHHSGPQRPASPAGVPSSNHSEADTSYIITEDQDPSTVQDAALPTSSNPEQCTDKTHGDSPTESGKICLEMREIHDLAEVDNTQESEDRSDLTFETAAGEGPFLSQDKRGETEASEPEGAVPEGEEKSGSSDSTAEDRLIPCPDSTGHPPSVHKTENEESLTQVETIGEDPCSHSSLNDYDSRIRESDSSDPKDSTRPDEACRECEAEPTGDGLSSFVPATEAAESSAERENHLCSDLSLSDSNDASPLVTKRVEELEGESIDDREEDSIDAGAESDGQSPPAETVTRGDVTSPADPPGVDATPADGNLPEVAGGANDNCEPPSTCSLSPPVIEPTDLASPQLDSSSPLELASPQLDSSSPQELASPQRDSSSPQELASPQLDSSSPQELASPQLDSSSPEELASPQLDSSSPQELASPQLDNSSPQELASPQLDSSSPQELESPQLDNSSPTVLTCPQLDSSSPQELESPQLDNSSPAVLTCPQLDSSSPPDLASPQLDNSSPQELASPQFDSSSPADLANPQLDNSSPVDLASPQLDSSSPADLANPQLDSSSPPDLASPRLENSSPADLADPQLDSSSPQELASPQLDSSSPADLANPQLDNSSPVDLASPQLDSSSPADLANPQLDSSSPPDLASPQLENSSPADLADPQLDSSSPQELASPQLDSSSPQELESPQLDSSGPADLACPQLDSSSRADVVNSPHGSPSSAPNLVTNGESELTIDPTPDLSQSDSSLAELLAPKGECHSSEASVAENPNRCESLEFNAPAPHVDENESAVTKDNPIDDGGFENQTVSTNQCSDKCSDSSACNIELEKGDNVCENNAQSMISGSDISDISEYIPEPETSEKEEAAPEQCEPSDDGSPEYNAAEATNASVGEVEPEMSERTSAVENANRFVVADEEVEALLSKEEDAKPCLSEDTKLAANPFQGMVSRVDQVNNKEEEFTSIGSVQEGKIPEYTASEEESIVSSTSGSTIKECETTTLGSSGEQGPCVDSEVSNASSVTRTSEVTGSVNASEESQESSARTNSPDTTTLTKINDGNVGETADTSEVVTDAKQSGDIYSIAATDKISQGGRLSVEILRAAIESDTGEDPTTSDVEREIVRAREIVADTEKAGEPVSAAEILAATCANSGEEGKMMDPLCQNLRDECREIDSLLLLPAKALVRNSAAQESRVIEPPKVLKQDTVTRVMKKKKNNTTTGFLRKIARLANNERVVDDDDDDGDSSGDDALVVIEQPEEEIRTQELTQDVEIIRLPVKPNPEQPSEIKRILVDSMKDMKFQGQILKVPKFTASSSVQIDKPKPPPDLIRLDEGGASSVARRPTALVNPFPENLEGLSSAGKPTKWRQRPEKSIQVDLVASAGRFDTSAGDFVLNGSSSSWRNKNQPDSAHIAKQGTLI</sequence>
<comment type="caution">
    <text evidence="2">The sequence shown here is derived from an EMBL/GenBank/DDBJ whole genome shotgun (WGS) entry which is preliminary data.</text>
</comment>
<feature type="compositionally biased region" description="Basic and acidic residues" evidence="1">
    <location>
        <begin position="238"/>
        <end position="253"/>
    </location>
</feature>
<reference evidence="2 3" key="1">
    <citation type="submission" date="2024-07" db="EMBL/GenBank/DDBJ databases">
        <title>Chromosome-level genome assembly of the water stick insect Ranatra chinensis (Heteroptera: Nepidae).</title>
        <authorList>
            <person name="Liu X."/>
        </authorList>
    </citation>
    <scope>NUCLEOTIDE SEQUENCE [LARGE SCALE GENOMIC DNA]</scope>
    <source>
        <strain evidence="2">Cailab_2021Rc</strain>
        <tissue evidence="2">Muscle</tissue>
    </source>
</reference>
<feature type="compositionally biased region" description="Basic and acidic residues" evidence="1">
    <location>
        <begin position="183"/>
        <end position="192"/>
    </location>
</feature>